<dbReference type="Proteomes" id="UP000029920">
    <property type="component" value="Unassembled WGS sequence"/>
</dbReference>
<keyword evidence="2" id="KW-1185">Reference proteome</keyword>
<protein>
    <submittedName>
        <fullName evidence="1">Uncharacterized protein</fullName>
    </submittedName>
</protein>
<organism evidence="1 2">
    <name type="scientific">Helicobacter apodemus</name>
    <dbReference type="NCBI Taxonomy" id="135569"/>
    <lineage>
        <taxon>Bacteria</taxon>
        <taxon>Pseudomonadati</taxon>
        <taxon>Campylobacterota</taxon>
        <taxon>Epsilonproteobacteria</taxon>
        <taxon>Campylobacterales</taxon>
        <taxon>Helicobacteraceae</taxon>
        <taxon>Helicobacter</taxon>
    </lineage>
</organism>
<dbReference type="EMBL" id="JRPC02000030">
    <property type="protein sequence ID" value="TLE13958.1"/>
    <property type="molecule type" value="Genomic_DNA"/>
</dbReference>
<reference evidence="1 2" key="1">
    <citation type="journal article" date="2014" name="Genome Announc.">
        <title>Draft genome sequences of eight enterohepatic helicobacter species isolated from both laboratory and wild rodents.</title>
        <authorList>
            <person name="Sheh A."/>
            <person name="Shen Z."/>
            <person name="Fox J.G."/>
        </authorList>
    </citation>
    <scope>NUCLEOTIDE SEQUENCE [LARGE SCALE GENOMIC DNA]</scope>
    <source>
        <strain evidence="1 2">MIT-03-7007</strain>
    </source>
</reference>
<comment type="caution">
    <text evidence="1">The sequence shown here is derived from an EMBL/GenBank/DDBJ whole genome shotgun (WGS) entry which is preliminary data.</text>
</comment>
<evidence type="ECO:0000313" key="2">
    <source>
        <dbReference type="Proteomes" id="UP000029920"/>
    </source>
</evidence>
<name>A0A4U8UCR0_9HELI</name>
<feature type="non-terminal residue" evidence="1">
    <location>
        <position position="1"/>
    </location>
</feature>
<proteinExistence type="predicted"/>
<evidence type="ECO:0000313" key="1">
    <source>
        <dbReference type="EMBL" id="TLE13958.1"/>
    </source>
</evidence>
<gene>
    <name evidence="1" type="ORF">LS72_009460</name>
</gene>
<dbReference type="AlphaFoldDB" id="A0A4U8UCR0"/>
<sequence>SNPAQLPKPFNEEIITFYSDRNLKNKMEFKNYWVSDYFAKKHAQEIIDAIQVPTYEPLTLPHSQEQIDLALQKYHRAVVSEKDKLKKLPLLSWSEAKNLLKEDKSLYEKYKTYNQGKEDGYGLHLMAGKLRQDRNANAQAHNAKIAAENTKIEQKYSHLYDEYLAMLKENQSILEQLNIQQEKKEIALALQRYDVLTNITSMLEKGYTKKEINYLINKAINKPSELAYNILLNYDTPPIGRGYNGYSMSNNAIAAYANGIKPISKWNAQDAKEFGEIIGVKVKLKDLKEFLLAYGEKGYHHTSSHYNKTTFYSLAEAMQYKSSLLKYFPYAILE</sequence>
<accession>A0A4U8UCR0</accession>